<dbReference type="EMBL" id="PDKW01000042">
    <property type="protein sequence ID" value="PGH55409.1"/>
    <property type="molecule type" value="Genomic_DNA"/>
</dbReference>
<sequence>MTATTPSNLAYLSTFSLAGQVALVTGSGRGLGLEIARALAGSGAHVLLNGRDAATLEARVAEIEATGGSASALAFDVADRAAVRDAFARIDREHGRLDVLVQNVGQRNRKPLADLTDEEITSLLDVDLASSLILAREAARLMLPRRRGRLIAVTSVAGQIARANDSVYAAAKAGLNGMVRALAAEYGAQGLTSNAIAPGFFATETNAAIAGDPERGAYFANRTPLRRWGRPEEIAGAAVFLASAAASYVNGHVLVVDGGATILM</sequence>
<evidence type="ECO:0000256" key="1">
    <source>
        <dbReference type="ARBA" id="ARBA00006484"/>
    </source>
</evidence>
<dbReference type="PRINTS" id="PR00080">
    <property type="entry name" value="SDRFAMILY"/>
</dbReference>
<dbReference type="NCBIfam" id="NF004778">
    <property type="entry name" value="PRK06124.1"/>
    <property type="match status" value="1"/>
</dbReference>
<dbReference type="InterPro" id="IPR020904">
    <property type="entry name" value="Sc_DH/Rdtase_CS"/>
</dbReference>
<feature type="domain" description="Ketoreductase" evidence="2">
    <location>
        <begin position="20"/>
        <end position="204"/>
    </location>
</feature>
<dbReference type="InterPro" id="IPR050259">
    <property type="entry name" value="SDR"/>
</dbReference>
<reference evidence="4" key="1">
    <citation type="submission" date="2017-10" db="EMBL/GenBank/DDBJ databases">
        <authorList>
            <person name="Kravchenko I.K."/>
            <person name="Grouzdev D.S."/>
        </authorList>
    </citation>
    <scope>NUCLEOTIDE SEQUENCE [LARGE SCALE GENOMIC DNA]</scope>
    <source>
        <strain evidence="4">B2</strain>
    </source>
</reference>
<dbReference type="InterPro" id="IPR036291">
    <property type="entry name" value="NAD(P)-bd_dom_sf"/>
</dbReference>
<dbReference type="Proteomes" id="UP000225379">
    <property type="component" value="Unassembled WGS sequence"/>
</dbReference>
<dbReference type="Pfam" id="PF13561">
    <property type="entry name" value="adh_short_C2"/>
    <property type="match status" value="1"/>
</dbReference>
<dbReference type="InterPro" id="IPR057326">
    <property type="entry name" value="KR_dom"/>
</dbReference>
<dbReference type="SMART" id="SM00822">
    <property type="entry name" value="PKS_KR"/>
    <property type="match status" value="1"/>
</dbReference>
<dbReference type="FunFam" id="3.40.50.720:FF:000084">
    <property type="entry name" value="Short-chain dehydrogenase reductase"/>
    <property type="match status" value="1"/>
</dbReference>
<comment type="caution">
    <text evidence="3">The sequence shown here is derived from an EMBL/GenBank/DDBJ whole genome shotgun (WGS) entry which is preliminary data.</text>
</comment>
<accession>A0A2B8BCG8</accession>
<gene>
    <name evidence="3" type="ORF">CRT60_19060</name>
</gene>
<dbReference type="OrthoDB" id="286404at2"/>
<name>A0A2B8BCG8_9PROT</name>
<dbReference type="PROSITE" id="PS00061">
    <property type="entry name" value="ADH_SHORT"/>
    <property type="match status" value="1"/>
</dbReference>
<dbReference type="Gene3D" id="3.40.50.720">
    <property type="entry name" value="NAD(P)-binding Rossmann-like Domain"/>
    <property type="match status" value="1"/>
</dbReference>
<protein>
    <submittedName>
        <fullName evidence="3">Gluconate 5-dehydrogenase</fullName>
    </submittedName>
</protein>
<evidence type="ECO:0000259" key="2">
    <source>
        <dbReference type="SMART" id="SM00822"/>
    </source>
</evidence>
<evidence type="ECO:0000313" key="3">
    <source>
        <dbReference type="EMBL" id="PGH55409.1"/>
    </source>
</evidence>
<dbReference type="PANTHER" id="PTHR42879:SF2">
    <property type="entry name" value="3-OXOACYL-[ACYL-CARRIER-PROTEIN] REDUCTASE FABG"/>
    <property type="match status" value="1"/>
</dbReference>
<dbReference type="RefSeq" id="WP_098738125.1">
    <property type="nucleotide sequence ID" value="NZ_PDKW01000042.1"/>
</dbReference>
<dbReference type="InterPro" id="IPR002347">
    <property type="entry name" value="SDR_fam"/>
</dbReference>
<proteinExistence type="inferred from homology"/>
<keyword evidence="4" id="KW-1185">Reference proteome</keyword>
<dbReference type="GO" id="GO:0032787">
    <property type="term" value="P:monocarboxylic acid metabolic process"/>
    <property type="evidence" value="ECO:0007669"/>
    <property type="project" value="UniProtKB-ARBA"/>
</dbReference>
<organism evidence="3 4">
    <name type="scientific">Azospirillum palustre</name>
    <dbReference type="NCBI Taxonomy" id="2044885"/>
    <lineage>
        <taxon>Bacteria</taxon>
        <taxon>Pseudomonadati</taxon>
        <taxon>Pseudomonadota</taxon>
        <taxon>Alphaproteobacteria</taxon>
        <taxon>Rhodospirillales</taxon>
        <taxon>Azospirillaceae</taxon>
        <taxon>Azospirillum</taxon>
    </lineage>
</organism>
<dbReference type="PRINTS" id="PR00081">
    <property type="entry name" value="GDHRDH"/>
</dbReference>
<dbReference type="AlphaFoldDB" id="A0A2B8BCG8"/>
<comment type="similarity">
    <text evidence="1">Belongs to the short-chain dehydrogenases/reductases (SDR) family.</text>
</comment>
<dbReference type="PANTHER" id="PTHR42879">
    <property type="entry name" value="3-OXOACYL-(ACYL-CARRIER-PROTEIN) REDUCTASE"/>
    <property type="match status" value="1"/>
</dbReference>
<evidence type="ECO:0000313" key="4">
    <source>
        <dbReference type="Proteomes" id="UP000225379"/>
    </source>
</evidence>
<dbReference type="SUPFAM" id="SSF51735">
    <property type="entry name" value="NAD(P)-binding Rossmann-fold domains"/>
    <property type="match status" value="1"/>
</dbReference>